<organism evidence="1 2">
    <name type="scientific">Nibea albiflora</name>
    <name type="common">Yellow drum</name>
    <name type="synonym">Corvina albiflora</name>
    <dbReference type="NCBI Taxonomy" id="240163"/>
    <lineage>
        <taxon>Eukaryota</taxon>
        <taxon>Metazoa</taxon>
        <taxon>Chordata</taxon>
        <taxon>Craniata</taxon>
        <taxon>Vertebrata</taxon>
        <taxon>Euteleostomi</taxon>
        <taxon>Actinopterygii</taxon>
        <taxon>Neopterygii</taxon>
        <taxon>Teleostei</taxon>
        <taxon>Neoteleostei</taxon>
        <taxon>Acanthomorphata</taxon>
        <taxon>Eupercaria</taxon>
        <taxon>Sciaenidae</taxon>
        <taxon>Nibea</taxon>
    </lineage>
</organism>
<protein>
    <submittedName>
        <fullName evidence="1">Uncharacterized protein</fullName>
    </submittedName>
</protein>
<gene>
    <name evidence="1" type="ORF">GBF38_015934</name>
</gene>
<name>A0ACB7FIC5_NIBAL</name>
<dbReference type="Proteomes" id="UP000805704">
    <property type="component" value="Chromosome 10"/>
</dbReference>
<evidence type="ECO:0000313" key="2">
    <source>
        <dbReference type="Proteomes" id="UP000805704"/>
    </source>
</evidence>
<comment type="caution">
    <text evidence="1">The sequence shown here is derived from an EMBL/GenBank/DDBJ whole genome shotgun (WGS) entry which is preliminary data.</text>
</comment>
<reference evidence="1" key="1">
    <citation type="submission" date="2020-04" db="EMBL/GenBank/DDBJ databases">
        <title>A chromosome-scale assembly and high-density genetic map of the yellow drum (Nibea albiflora) genome.</title>
        <authorList>
            <person name="Xu D."/>
            <person name="Zhang W."/>
            <person name="Chen R."/>
            <person name="Tan P."/>
            <person name="Wang L."/>
            <person name="Song H."/>
            <person name="Tian L."/>
            <person name="Zhu Q."/>
            <person name="Wang B."/>
        </authorList>
    </citation>
    <scope>NUCLEOTIDE SEQUENCE</scope>
    <source>
        <strain evidence="1">ZJHYS-2018</strain>
    </source>
</reference>
<evidence type="ECO:0000313" key="1">
    <source>
        <dbReference type="EMBL" id="KAG8013785.1"/>
    </source>
</evidence>
<accession>A0ACB7FIC5</accession>
<keyword evidence="2" id="KW-1185">Reference proteome</keyword>
<sequence>MKGIIFIIFIACRSLNRWCFDSPPSGEGMETRAEGQAWKCDLQNRTRFKYSVRFKFLSDFQQIYTNWTMLSSTQAGRSSDL</sequence>
<dbReference type="EMBL" id="CM024798">
    <property type="protein sequence ID" value="KAG8013785.1"/>
    <property type="molecule type" value="Genomic_DNA"/>
</dbReference>
<proteinExistence type="predicted"/>